<dbReference type="Pfam" id="PF24032">
    <property type="entry name" value="YQBQ"/>
    <property type="match status" value="1"/>
</dbReference>
<feature type="domain" description="YqbQ/XkdQ" evidence="1">
    <location>
        <begin position="22"/>
        <end position="312"/>
    </location>
</feature>
<dbReference type="EMBL" id="JAHLFH010000114">
    <property type="protein sequence ID" value="MBU3819803.1"/>
    <property type="molecule type" value="Genomic_DNA"/>
</dbReference>
<organism evidence="2 3">
    <name type="scientific">Candidatus Faecalibacterium intestinavium</name>
    <dbReference type="NCBI Taxonomy" id="2838580"/>
    <lineage>
        <taxon>Bacteria</taxon>
        <taxon>Bacillati</taxon>
        <taxon>Bacillota</taxon>
        <taxon>Clostridia</taxon>
        <taxon>Eubacteriales</taxon>
        <taxon>Oscillospiraceae</taxon>
        <taxon>Faecalibacterium</taxon>
    </lineage>
</organism>
<reference evidence="2" key="1">
    <citation type="journal article" date="2021" name="PeerJ">
        <title>Extensive microbial diversity within the chicken gut microbiome revealed by metagenomics and culture.</title>
        <authorList>
            <person name="Gilroy R."/>
            <person name="Ravi A."/>
            <person name="Getino M."/>
            <person name="Pursley I."/>
            <person name="Horton D.L."/>
            <person name="Alikhan N.F."/>
            <person name="Baker D."/>
            <person name="Gharbi K."/>
            <person name="Hall N."/>
            <person name="Watson M."/>
            <person name="Adriaenssens E.M."/>
            <person name="Foster-Nyarko E."/>
            <person name="Jarju S."/>
            <person name="Secka A."/>
            <person name="Antonio M."/>
            <person name="Oren A."/>
            <person name="Chaudhuri R.R."/>
            <person name="La Ragione R."/>
            <person name="Hildebrand F."/>
            <person name="Pallen M.J."/>
        </authorList>
    </citation>
    <scope>NUCLEOTIDE SEQUENCE</scope>
    <source>
        <strain evidence="2">742</strain>
    </source>
</reference>
<dbReference type="Proteomes" id="UP000824178">
    <property type="component" value="Unassembled WGS sequence"/>
</dbReference>
<dbReference type="InterPro" id="IPR056937">
    <property type="entry name" value="YqbQ/XkdQ"/>
</dbReference>
<dbReference type="GO" id="GO:0016787">
    <property type="term" value="F:hydrolase activity"/>
    <property type="evidence" value="ECO:0007669"/>
    <property type="project" value="UniProtKB-KW"/>
</dbReference>
<evidence type="ECO:0000313" key="2">
    <source>
        <dbReference type="EMBL" id="MBU3819803.1"/>
    </source>
</evidence>
<dbReference type="AlphaFoldDB" id="A0A9E2NQQ4"/>
<evidence type="ECO:0000259" key="1">
    <source>
        <dbReference type="Pfam" id="PF24032"/>
    </source>
</evidence>
<sequence length="319" mass="35176">MAVTCLIQHEGSLQQPVLVKATLTLKRKNTPGQLNFTVVKDAALTLEEGDAVRLTVDDVTVFYGFVFTKDRDPGPLLEATAYDQLRYLKNKDTFIGEGLKASDLVRRLAGDFRLNLGTVEDTGCTLETIVEENQTLFDMIQNALDETLKATGKLYVLRDEAGALCLREIETLKLDLLIDAQSAQTFRYSSSIDRETCNKIKLTCNNPDTGKRELYIAQDGEALNRWGVLQYFETVQSPAGAAARADALLGLYNRKTRTLKVQKAFGDPRVGGGSSVVVLLELDDGVTLSQYMVVEQVVHTFAEGVHRMDLDLIGGNFTA</sequence>
<reference evidence="2" key="2">
    <citation type="submission" date="2021-04" db="EMBL/GenBank/DDBJ databases">
        <authorList>
            <person name="Gilroy R."/>
        </authorList>
    </citation>
    <scope>NUCLEOTIDE SEQUENCE</scope>
    <source>
        <strain evidence="2">742</strain>
    </source>
</reference>
<name>A0A9E2NQQ4_9FIRM</name>
<comment type="caution">
    <text evidence="2">The sequence shown here is derived from an EMBL/GenBank/DDBJ whole genome shotgun (WGS) entry which is preliminary data.</text>
</comment>
<protein>
    <submittedName>
        <fullName evidence="2">Hydrolase</fullName>
    </submittedName>
</protein>
<gene>
    <name evidence="2" type="ORF">H9864_05470</name>
</gene>
<keyword evidence="2" id="KW-0378">Hydrolase</keyword>
<proteinExistence type="predicted"/>
<dbReference type="SUPFAM" id="SSF69279">
    <property type="entry name" value="Phage tail proteins"/>
    <property type="match status" value="1"/>
</dbReference>
<evidence type="ECO:0000313" key="3">
    <source>
        <dbReference type="Proteomes" id="UP000824178"/>
    </source>
</evidence>
<accession>A0A9E2NQQ4</accession>